<reference evidence="1" key="1">
    <citation type="submission" date="2021-06" db="EMBL/GenBank/DDBJ databases">
        <authorList>
            <person name="Kallberg Y."/>
            <person name="Tangrot J."/>
            <person name="Rosling A."/>
        </authorList>
    </citation>
    <scope>NUCLEOTIDE SEQUENCE</scope>
    <source>
        <strain evidence="1">UK204</strain>
    </source>
</reference>
<dbReference type="EMBL" id="CAJVPQ010003301">
    <property type="protein sequence ID" value="CAG8624154.1"/>
    <property type="molecule type" value="Genomic_DNA"/>
</dbReference>
<name>A0A9N9D6G2_9GLOM</name>
<evidence type="ECO:0000313" key="1">
    <source>
        <dbReference type="EMBL" id="CAG8624154.1"/>
    </source>
</evidence>
<sequence length="186" mass="21478">MTTIQQKTLSYQQTTSLKEETNIEIVSYAGGEYCYSIAIEKPTKRKWFFTAPDWREACNGLNLEGKCKNPSCNAYKKLVIHQWGFKNSGLFSYHDNSHKCKYPLYNKHLKPITCGFANCEWKITGSKRDDKEEPPKKVNSGWQIALDNGYTTFEDNLVDLAIWDNLQIEVKTLSKKRAQTQAESYL</sequence>
<dbReference type="AlphaFoldDB" id="A0A9N9D6G2"/>
<dbReference type="OrthoDB" id="428577at2759"/>
<evidence type="ECO:0000313" key="2">
    <source>
        <dbReference type="Proteomes" id="UP000789570"/>
    </source>
</evidence>
<protein>
    <submittedName>
        <fullName evidence="1">10985_t:CDS:1</fullName>
    </submittedName>
</protein>
<dbReference type="Proteomes" id="UP000789570">
    <property type="component" value="Unassembled WGS sequence"/>
</dbReference>
<gene>
    <name evidence="1" type="ORF">FCALED_LOCUS9714</name>
</gene>
<proteinExistence type="predicted"/>
<comment type="caution">
    <text evidence="1">The sequence shown here is derived from an EMBL/GenBank/DDBJ whole genome shotgun (WGS) entry which is preliminary data.</text>
</comment>
<organism evidence="1 2">
    <name type="scientific">Funneliformis caledonium</name>
    <dbReference type="NCBI Taxonomy" id="1117310"/>
    <lineage>
        <taxon>Eukaryota</taxon>
        <taxon>Fungi</taxon>
        <taxon>Fungi incertae sedis</taxon>
        <taxon>Mucoromycota</taxon>
        <taxon>Glomeromycotina</taxon>
        <taxon>Glomeromycetes</taxon>
        <taxon>Glomerales</taxon>
        <taxon>Glomeraceae</taxon>
        <taxon>Funneliformis</taxon>
    </lineage>
</organism>
<accession>A0A9N9D6G2</accession>
<keyword evidence="2" id="KW-1185">Reference proteome</keyword>